<dbReference type="AlphaFoldDB" id="A0A372FUV1"/>
<accession>A0A372FUV1</accession>
<sequence>MMTTPFIPRLKTAVTGDPDARFVFLGNFEVEDVWGEDEPGLPRMAFGSGSAVVNRMDEFALLLAGPGDRVLLKAAPDPDYLAFLTGLGVQLPEIHTVSAQNPQHTVAQDVLADSDLLSRIAEWAEQGAYLSVHGVSVLEEEIAARTGIRIAGSSAQTCKAVNSKVYSRQVADEVGLRQPAGRGCVTIAEWSAAVAWAKEVLAAGRRVVVKDAYGVSGKGIVVVDDPRRLDQMDRMVSRKARTTGSDRIALVVEEFVAKRADLNYQMTVGRDGDVRFDFVKEAITESGVHKGHRIPARLDARQEAEIREAARLLGERLHTDGYVGVVGVDAMVGDDERLFPVTEINARNNMSTYQLPLQERFVPAGWVALARQYPLRLSEPLPFKRLHGAIGDVLLPRAGEEGVLVNNFATVNAAAGGEGGFDGRLYALVIAPTEARVRQLDEHVAGVVAGLTERTGS</sequence>
<dbReference type="InterPro" id="IPR003135">
    <property type="entry name" value="ATP-grasp_carboxylate-amine"/>
</dbReference>
<reference evidence="5 6" key="1">
    <citation type="submission" date="2018-08" db="EMBL/GenBank/DDBJ databases">
        <title>Verrucosispora craniellae sp. nov., isolated from a marine sponge in the South China Sea.</title>
        <authorList>
            <person name="Li L."/>
            <person name="Lin H.W."/>
        </authorList>
    </citation>
    <scope>NUCLEOTIDE SEQUENCE [LARGE SCALE GENOMIC DNA]</scope>
    <source>
        <strain evidence="5 6">LHW63014</strain>
    </source>
</reference>
<evidence type="ECO:0000313" key="6">
    <source>
        <dbReference type="Proteomes" id="UP000262621"/>
    </source>
</evidence>
<dbReference type="PROSITE" id="PS50975">
    <property type="entry name" value="ATP_GRASP"/>
    <property type="match status" value="1"/>
</dbReference>
<gene>
    <name evidence="5" type="ORF">D0Q02_21765</name>
</gene>
<keyword evidence="2 3" id="KW-0067">ATP-binding</keyword>
<dbReference type="Gene3D" id="3.30.470.20">
    <property type="entry name" value="ATP-grasp fold, B domain"/>
    <property type="match status" value="1"/>
</dbReference>
<dbReference type="GO" id="GO:0005524">
    <property type="term" value="F:ATP binding"/>
    <property type="evidence" value="ECO:0007669"/>
    <property type="project" value="UniProtKB-UniRule"/>
</dbReference>
<evidence type="ECO:0000313" key="5">
    <source>
        <dbReference type="EMBL" id="RFS44535.1"/>
    </source>
</evidence>
<dbReference type="GO" id="GO:0046872">
    <property type="term" value="F:metal ion binding"/>
    <property type="evidence" value="ECO:0007669"/>
    <property type="project" value="InterPro"/>
</dbReference>
<organism evidence="5 6">
    <name type="scientific">Micromonospora craniellae</name>
    <dbReference type="NCBI Taxonomy" id="2294034"/>
    <lineage>
        <taxon>Bacteria</taxon>
        <taxon>Bacillati</taxon>
        <taxon>Actinomycetota</taxon>
        <taxon>Actinomycetes</taxon>
        <taxon>Micromonosporales</taxon>
        <taxon>Micromonosporaceae</taxon>
        <taxon>Micromonospora</taxon>
    </lineage>
</organism>
<keyword evidence="1 3" id="KW-0547">Nucleotide-binding</keyword>
<dbReference type="PANTHER" id="PTHR37018">
    <property type="entry name" value="CULTURE SPECIFIC PROTEIN, PUTATIVE (AFU_ORTHOLOGUE AFUA_2G00130)-RELATED"/>
    <property type="match status" value="1"/>
</dbReference>
<dbReference type="Pfam" id="PF02222">
    <property type="entry name" value="ATP-grasp"/>
    <property type="match status" value="1"/>
</dbReference>
<name>A0A372FUV1_9ACTN</name>
<dbReference type="InterPro" id="IPR040754">
    <property type="entry name" value="PreAtp-grasp"/>
</dbReference>
<proteinExistence type="predicted"/>
<dbReference type="EMBL" id="QVFU01000028">
    <property type="protein sequence ID" value="RFS44535.1"/>
    <property type="molecule type" value="Genomic_DNA"/>
</dbReference>
<dbReference type="Proteomes" id="UP000262621">
    <property type="component" value="Unassembled WGS sequence"/>
</dbReference>
<dbReference type="InterPro" id="IPR011761">
    <property type="entry name" value="ATP-grasp"/>
</dbReference>
<dbReference type="PANTHER" id="PTHR37018:SF1">
    <property type="entry name" value="CULTURE SPECIFIC PROTEIN, PUTATIVE (AFU_ORTHOLOGUE AFUA_2G00130)-RELATED"/>
    <property type="match status" value="1"/>
</dbReference>
<dbReference type="Pfam" id="PF18604">
    <property type="entry name" value="PreAtp-grasp"/>
    <property type="match status" value="1"/>
</dbReference>
<comment type="caution">
    <text evidence="5">The sequence shown here is derived from an EMBL/GenBank/DDBJ whole genome shotgun (WGS) entry which is preliminary data.</text>
</comment>
<dbReference type="OrthoDB" id="20966at2"/>
<evidence type="ECO:0000256" key="2">
    <source>
        <dbReference type="ARBA" id="ARBA00022840"/>
    </source>
</evidence>
<dbReference type="InterPro" id="IPR053269">
    <property type="entry name" value="Asp-Met_ligase"/>
</dbReference>
<protein>
    <submittedName>
        <fullName evidence="5">ATP-grasp domain-containing protein</fullName>
    </submittedName>
</protein>
<evidence type="ECO:0000259" key="4">
    <source>
        <dbReference type="PROSITE" id="PS50975"/>
    </source>
</evidence>
<dbReference type="SUPFAM" id="SSF56059">
    <property type="entry name" value="Glutathione synthetase ATP-binding domain-like"/>
    <property type="match status" value="1"/>
</dbReference>
<feature type="domain" description="ATP-grasp" evidence="4">
    <location>
        <begin position="168"/>
        <end position="378"/>
    </location>
</feature>
<evidence type="ECO:0000256" key="3">
    <source>
        <dbReference type="PROSITE-ProRule" id="PRU00409"/>
    </source>
</evidence>
<keyword evidence="6" id="KW-1185">Reference proteome</keyword>
<evidence type="ECO:0000256" key="1">
    <source>
        <dbReference type="ARBA" id="ARBA00022741"/>
    </source>
</evidence>